<gene>
    <name evidence="4" type="ORF">CAOG_009578</name>
</gene>
<protein>
    <recommendedName>
        <fullName evidence="3">Myotubularin phosphatase domain-containing protein</fullName>
    </recommendedName>
</protein>
<dbReference type="PhylomeDB" id="A0A0D2WMZ6"/>
<feature type="compositionally biased region" description="Low complexity" evidence="2">
    <location>
        <begin position="410"/>
        <end position="421"/>
    </location>
</feature>
<dbReference type="SUPFAM" id="SSF52799">
    <property type="entry name" value="(Phosphotyrosine protein) phosphatases II"/>
    <property type="match status" value="1"/>
</dbReference>
<reference evidence="5" key="1">
    <citation type="submission" date="2011-02" db="EMBL/GenBank/DDBJ databases">
        <title>The Genome Sequence of Capsaspora owczarzaki ATCC 30864.</title>
        <authorList>
            <person name="Russ C."/>
            <person name="Cuomo C."/>
            <person name="Burger G."/>
            <person name="Gray M.W."/>
            <person name="Holland P.W.H."/>
            <person name="King N."/>
            <person name="Lang F.B.F."/>
            <person name="Roger A.J."/>
            <person name="Ruiz-Trillo I."/>
            <person name="Young S.K."/>
            <person name="Zeng Q."/>
            <person name="Gargeya S."/>
            <person name="Alvarado L."/>
            <person name="Berlin A."/>
            <person name="Chapman S.B."/>
            <person name="Chen Z."/>
            <person name="Freedman E."/>
            <person name="Gellesch M."/>
            <person name="Goldberg J."/>
            <person name="Griggs A."/>
            <person name="Gujja S."/>
            <person name="Heilman E."/>
            <person name="Heiman D."/>
            <person name="Howarth C."/>
            <person name="Mehta T."/>
            <person name="Neiman D."/>
            <person name="Pearson M."/>
            <person name="Roberts A."/>
            <person name="Saif S."/>
            <person name="Shea T."/>
            <person name="Shenoy N."/>
            <person name="Sisk P."/>
            <person name="Stolte C."/>
            <person name="Sykes S."/>
            <person name="White J."/>
            <person name="Yandava C."/>
            <person name="Haas B."/>
            <person name="Nusbaum C."/>
            <person name="Birren B."/>
        </authorList>
    </citation>
    <scope>NUCLEOTIDE SEQUENCE</scope>
    <source>
        <strain evidence="5">ATCC 30864</strain>
    </source>
</reference>
<feature type="domain" description="Myotubularin phosphatase" evidence="3">
    <location>
        <begin position="449"/>
        <end position="688"/>
    </location>
</feature>
<proteinExistence type="inferred from homology"/>
<dbReference type="SUPFAM" id="SSF50729">
    <property type="entry name" value="PH domain-like"/>
    <property type="match status" value="1"/>
</dbReference>
<dbReference type="PANTHER" id="PTHR10807">
    <property type="entry name" value="MYOTUBULARIN-RELATED"/>
    <property type="match status" value="1"/>
</dbReference>
<dbReference type="PROSITE" id="PS51339">
    <property type="entry name" value="PPASE_MYOTUBULARIN"/>
    <property type="match status" value="1"/>
</dbReference>
<evidence type="ECO:0000313" key="5">
    <source>
        <dbReference type="Proteomes" id="UP000008743"/>
    </source>
</evidence>
<dbReference type="GO" id="GO:0016020">
    <property type="term" value="C:membrane"/>
    <property type="evidence" value="ECO:0007669"/>
    <property type="project" value="TreeGrafter"/>
</dbReference>
<organism evidence="4 5">
    <name type="scientific">Capsaspora owczarzaki (strain ATCC 30864)</name>
    <dbReference type="NCBI Taxonomy" id="595528"/>
    <lineage>
        <taxon>Eukaryota</taxon>
        <taxon>Filasterea</taxon>
        <taxon>Capsaspora</taxon>
    </lineage>
</organism>
<feature type="region of interest" description="Disordered" evidence="2">
    <location>
        <begin position="22"/>
        <end position="57"/>
    </location>
</feature>
<dbReference type="EMBL" id="KE346362">
    <property type="protein sequence ID" value="KJE91638.1"/>
    <property type="molecule type" value="Genomic_DNA"/>
</dbReference>
<dbReference type="STRING" id="595528.A0A0D2WMZ6"/>
<dbReference type="AlphaFoldDB" id="A0A0D2WMZ6"/>
<dbReference type="GO" id="GO:0005737">
    <property type="term" value="C:cytoplasm"/>
    <property type="evidence" value="ECO:0007669"/>
    <property type="project" value="TreeGrafter"/>
</dbReference>
<evidence type="ECO:0000256" key="1">
    <source>
        <dbReference type="ARBA" id="ARBA00007471"/>
    </source>
</evidence>
<accession>A0A0D2WMZ6</accession>
<sequence length="688" mass="73927">MAGLHPAGMFIALDMFSADLHEESDPAAAAQAGDGSDDSEAFERQQAAVPNPPAPKRQQIALEPEEEIDVELQQQTEKALSARMKQVFDRASTPTLLAGEVTISSAEFVEGFNTCSLESGVSGSLFVTNYRMAFVATEGSSYTHGTGASSTFDENDVPLTCIVRIYKIINGKRTRLDAMLPESSAALNAIEVRCKDWRQFKFVFANTPRFQAIRLVNALFHYAFPTSASRLFAFDYRPPVDVYEEVVKVRHSLVRSSTNTVAGDQSISPQDLRRVTDACIRALVPDSAVTPPSELEGASSGNTPAPSSTHQATVRRSHSSGASFVLSTAIPEDESSGHSSDTESAPGSSLALDTLGTASGGGTFGTKRKKAAKRSSLASRFPGRSRSSSTLQEPEPPSPEAVKLTQRVKLSGIGSSSPSLSVGEATHQRKLSERSETGDLNPALVPYYQRRLFELAWEVHRCHADRDLLWRISRANVDFSVCDTLPPFLCVPAAITDAQLAAAALRFQDGRIPTWCWSSPLTMATLTRSALPLPPPGAASNTAASGTAPISSQSLSALSANDDLVVYMSAMAIASSGPHTIVNVSSSVPTHAALRDSFLHLQELCMGVTPKTFLTSDRSWLSSLEGAKWISHVEQTLTTASNVADLLHVKHTSVTVQGEHPRDSGCLIASLEKILVDPFYRKLQDSSF</sequence>
<feature type="compositionally biased region" description="Polar residues" evidence="2">
    <location>
        <begin position="299"/>
        <end position="312"/>
    </location>
</feature>
<dbReference type="GO" id="GO:0046856">
    <property type="term" value="P:phosphatidylinositol dephosphorylation"/>
    <property type="evidence" value="ECO:0007669"/>
    <property type="project" value="TreeGrafter"/>
</dbReference>
<dbReference type="Pfam" id="PF06602">
    <property type="entry name" value="Myotub-related"/>
    <property type="match status" value="1"/>
</dbReference>
<evidence type="ECO:0000259" key="3">
    <source>
        <dbReference type="PROSITE" id="PS51339"/>
    </source>
</evidence>
<feature type="region of interest" description="Disordered" evidence="2">
    <location>
        <begin position="289"/>
        <end position="436"/>
    </location>
</feature>
<dbReference type="Proteomes" id="UP000008743">
    <property type="component" value="Unassembled WGS sequence"/>
</dbReference>
<dbReference type="InterPro" id="IPR010569">
    <property type="entry name" value="Myotubularin-like_Pase_dom"/>
</dbReference>
<dbReference type="InterPro" id="IPR030564">
    <property type="entry name" value="Myotubularin"/>
</dbReference>
<dbReference type="InterPro" id="IPR029021">
    <property type="entry name" value="Prot-tyrosine_phosphatase-like"/>
</dbReference>
<feature type="compositionally biased region" description="Basic and acidic residues" evidence="2">
    <location>
        <begin position="426"/>
        <end position="436"/>
    </location>
</feature>
<dbReference type="InParanoid" id="A0A0D2WMZ6"/>
<name>A0A0D2WMZ6_CAPO3</name>
<keyword evidence="5" id="KW-1185">Reference proteome</keyword>
<feature type="compositionally biased region" description="Polar residues" evidence="2">
    <location>
        <begin position="337"/>
        <end position="347"/>
    </location>
</feature>
<evidence type="ECO:0000313" key="4">
    <source>
        <dbReference type="EMBL" id="KJE91638.1"/>
    </source>
</evidence>
<dbReference type="PANTHER" id="PTHR10807:SF110">
    <property type="entry name" value="FI17948P1"/>
    <property type="match status" value="1"/>
</dbReference>
<comment type="similarity">
    <text evidence="1">Belongs to the protein-tyrosine phosphatase family. Non-receptor class myotubularin subfamily.</text>
</comment>
<dbReference type="InterPro" id="IPR011993">
    <property type="entry name" value="PH-like_dom_sf"/>
</dbReference>
<dbReference type="Gene3D" id="2.30.29.30">
    <property type="entry name" value="Pleckstrin-homology domain (PH domain)/Phosphotyrosine-binding domain (PTB)"/>
    <property type="match status" value="1"/>
</dbReference>
<dbReference type="OrthoDB" id="271628at2759"/>
<evidence type="ECO:0000256" key="2">
    <source>
        <dbReference type="SAM" id="MobiDB-lite"/>
    </source>
</evidence>